<accession>A0ABY9JRP2</accession>
<evidence type="ECO:0000313" key="3">
    <source>
        <dbReference type="Proteomes" id="UP001224433"/>
    </source>
</evidence>
<proteinExistence type="predicted"/>
<dbReference type="EMBL" id="CP120984">
    <property type="protein sequence ID" value="WLQ69313.1"/>
    <property type="molecule type" value="Genomic_DNA"/>
</dbReference>
<keyword evidence="2" id="KW-0614">Plasmid</keyword>
<dbReference type="Proteomes" id="UP001224433">
    <property type="component" value="Plasmid unnamed1"/>
</dbReference>
<dbReference type="Gene3D" id="6.10.140.530">
    <property type="match status" value="1"/>
</dbReference>
<organism evidence="2 3">
    <name type="scientific">Streptomyces glycanivorans</name>
    <dbReference type="NCBI Taxonomy" id="3033808"/>
    <lineage>
        <taxon>Bacteria</taxon>
        <taxon>Bacillati</taxon>
        <taxon>Actinomycetota</taxon>
        <taxon>Actinomycetes</taxon>
        <taxon>Kitasatosporales</taxon>
        <taxon>Streptomycetaceae</taxon>
        <taxon>Streptomyces</taxon>
    </lineage>
</organism>
<geneLocation type="plasmid" evidence="2 3">
    <name>unnamed1</name>
</geneLocation>
<sequence>MDSGRRGARPGGFPQAPVPAGLLRALGVSSHTGLLDRCFSDRTTTGSTEWQRHYATARALLGEEGGLTEVLPGVLVHGCDVGAWINRQREHAVWTKLLPEQRQRLEALGLTPLPAVPARKTASTAGAFERGVLALKQYRARTGTVTVPRAHIETVVIDGQEHPIKLGVFLTNSKTRRAKLAADKLAVLAALGLDWAA</sequence>
<dbReference type="RefSeq" id="WP_306105388.1">
    <property type="nucleotide sequence ID" value="NZ_CP120984.1"/>
</dbReference>
<feature type="domain" description="Helicase-associated" evidence="1">
    <location>
        <begin position="48"/>
        <end position="109"/>
    </location>
</feature>
<keyword evidence="3" id="KW-1185">Reference proteome</keyword>
<dbReference type="Pfam" id="PF03457">
    <property type="entry name" value="HA"/>
    <property type="match status" value="1"/>
</dbReference>
<evidence type="ECO:0000259" key="1">
    <source>
        <dbReference type="Pfam" id="PF03457"/>
    </source>
</evidence>
<protein>
    <submittedName>
        <fullName evidence="2">Helicase associated domain-containing protein</fullName>
    </submittedName>
</protein>
<evidence type="ECO:0000313" key="2">
    <source>
        <dbReference type="EMBL" id="WLQ69313.1"/>
    </source>
</evidence>
<gene>
    <name evidence="2" type="ORF">P8A20_37990</name>
</gene>
<name>A0ABY9JRP2_9ACTN</name>
<reference evidence="2 3" key="1">
    <citation type="submission" date="2023-03" db="EMBL/GenBank/DDBJ databases">
        <title>Isolation and description of six Streptomyces strains from soil environments, able to metabolize different microbial glucans.</title>
        <authorList>
            <person name="Widen T."/>
            <person name="Larsbrink J."/>
        </authorList>
    </citation>
    <scope>NUCLEOTIDE SEQUENCE [LARGE SCALE GENOMIC DNA]</scope>
    <source>
        <strain evidence="2 3">Alt3</strain>
        <plasmid evidence="2 3">unnamed1</plasmid>
    </source>
</reference>
<dbReference type="InterPro" id="IPR005114">
    <property type="entry name" value="Helicase_assoc"/>
</dbReference>